<feature type="region of interest" description="Disordered" evidence="6">
    <location>
        <begin position="467"/>
        <end position="487"/>
    </location>
</feature>
<feature type="region of interest" description="Disordered" evidence="6">
    <location>
        <begin position="158"/>
        <end position="179"/>
    </location>
</feature>
<evidence type="ECO:0000256" key="1">
    <source>
        <dbReference type="ARBA" id="ARBA00004123"/>
    </source>
</evidence>
<proteinExistence type="predicted"/>
<evidence type="ECO:0000256" key="5">
    <source>
        <dbReference type="PROSITE-ProRule" id="PRU00221"/>
    </source>
</evidence>
<evidence type="ECO:0000256" key="4">
    <source>
        <dbReference type="ARBA" id="ARBA00023242"/>
    </source>
</evidence>
<dbReference type="OrthoDB" id="196858at2759"/>
<keyword evidence="4" id="KW-0539">Nucleus</keyword>
<accession>A0A316UAJ0</accession>
<protein>
    <submittedName>
        <fullName evidence="7">WD40 repeat-like protein</fullName>
    </submittedName>
</protein>
<dbReference type="InterPro" id="IPR015943">
    <property type="entry name" value="WD40/YVTN_repeat-like_dom_sf"/>
</dbReference>
<dbReference type="PANTHER" id="PTHR44040:SF1">
    <property type="entry name" value="RETINOBLASTOMA-BINDING PROTEIN 5"/>
    <property type="match status" value="1"/>
</dbReference>
<dbReference type="STRING" id="1684307.A0A316UAJ0"/>
<evidence type="ECO:0000256" key="2">
    <source>
        <dbReference type="ARBA" id="ARBA00022574"/>
    </source>
</evidence>
<organism evidence="7 8">
    <name type="scientific">Pseudomicrostroma glucosiphilum</name>
    <dbReference type="NCBI Taxonomy" id="1684307"/>
    <lineage>
        <taxon>Eukaryota</taxon>
        <taxon>Fungi</taxon>
        <taxon>Dikarya</taxon>
        <taxon>Basidiomycota</taxon>
        <taxon>Ustilaginomycotina</taxon>
        <taxon>Exobasidiomycetes</taxon>
        <taxon>Microstromatales</taxon>
        <taxon>Microstromatales incertae sedis</taxon>
        <taxon>Pseudomicrostroma</taxon>
    </lineage>
</organism>
<keyword evidence="3" id="KW-0677">Repeat</keyword>
<dbReference type="EMBL" id="KZ819325">
    <property type="protein sequence ID" value="PWN21433.1"/>
    <property type="molecule type" value="Genomic_DNA"/>
</dbReference>
<dbReference type="InterPro" id="IPR001680">
    <property type="entry name" value="WD40_rpt"/>
</dbReference>
<dbReference type="Proteomes" id="UP000245942">
    <property type="component" value="Unassembled WGS sequence"/>
</dbReference>
<dbReference type="PROSITE" id="PS50294">
    <property type="entry name" value="WD_REPEATS_REGION"/>
    <property type="match status" value="1"/>
</dbReference>
<feature type="repeat" description="WD" evidence="5">
    <location>
        <begin position="69"/>
        <end position="110"/>
    </location>
</feature>
<dbReference type="PROSITE" id="PS00678">
    <property type="entry name" value="WD_REPEATS_1"/>
    <property type="match status" value="1"/>
</dbReference>
<reference evidence="7 8" key="1">
    <citation type="journal article" date="2018" name="Mol. Biol. Evol.">
        <title>Broad Genomic Sampling Reveals a Smut Pathogenic Ancestry of the Fungal Clade Ustilaginomycotina.</title>
        <authorList>
            <person name="Kijpornyongpan T."/>
            <person name="Mondo S.J."/>
            <person name="Barry K."/>
            <person name="Sandor L."/>
            <person name="Lee J."/>
            <person name="Lipzen A."/>
            <person name="Pangilinan J."/>
            <person name="LaButti K."/>
            <person name="Hainaut M."/>
            <person name="Henrissat B."/>
            <person name="Grigoriev I.V."/>
            <person name="Spatafora J.W."/>
            <person name="Aime M.C."/>
        </authorList>
    </citation>
    <scope>NUCLEOTIDE SEQUENCE [LARGE SCALE GENOMIC DNA]</scope>
    <source>
        <strain evidence="7 8">MCA 4718</strain>
    </source>
</reference>
<evidence type="ECO:0000256" key="3">
    <source>
        <dbReference type="ARBA" id="ARBA00022737"/>
    </source>
</evidence>
<evidence type="ECO:0000256" key="6">
    <source>
        <dbReference type="SAM" id="MobiDB-lite"/>
    </source>
</evidence>
<comment type="subcellular location">
    <subcellularLocation>
        <location evidence="1">Nucleus</location>
    </subcellularLocation>
</comment>
<dbReference type="InterPro" id="IPR036322">
    <property type="entry name" value="WD40_repeat_dom_sf"/>
</dbReference>
<dbReference type="InterPro" id="IPR037850">
    <property type="entry name" value="RBBP5/Swd1"/>
</dbReference>
<dbReference type="GeneID" id="37015953"/>
<dbReference type="SMART" id="SM00320">
    <property type="entry name" value="WD40"/>
    <property type="match status" value="7"/>
</dbReference>
<dbReference type="PANTHER" id="PTHR44040">
    <property type="entry name" value="RETINOBLASTOMA-BINDING PROTEIN 5"/>
    <property type="match status" value="1"/>
</dbReference>
<name>A0A316UAJ0_9BASI</name>
<dbReference type="InterPro" id="IPR019775">
    <property type="entry name" value="WD40_repeat_CS"/>
</dbReference>
<dbReference type="AlphaFoldDB" id="A0A316UAJ0"/>
<dbReference type="Pfam" id="PF00400">
    <property type="entry name" value="WD40"/>
    <property type="match status" value="2"/>
</dbReference>
<evidence type="ECO:0000313" key="7">
    <source>
        <dbReference type="EMBL" id="PWN21433.1"/>
    </source>
</evidence>
<evidence type="ECO:0000313" key="8">
    <source>
        <dbReference type="Proteomes" id="UP000245942"/>
    </source>
</evidence>
<dbReference type="GO" id="GO:0048188">
    <property type="term" value="C:Set1C/COMPASS complex"/>
    <property type="evidence" value="ECO:0007669"/>
    <property type="project" value="InterPro"/>
</dbReference>
<dbReference type="SUPFAM" id="SSF50978">
    <property type="entry name" value="WD40 repeat-like"/>
    <property type="match status" value="1"/>
</dbReference>
<dbReference type="Gene3D" id="2.130.10.10">
    <property type="entry name" value="YVTN repeat-like/Quinoprotein amine dehydrogenase"/>
    <property type="match status" value="2"/>
</dbReference>
<gene>
    <name evidence="7" type="ORF">BCV69DRAFT_298447</name>
</gene>
<sequence length="523" mass="57954">MNQSFLNPFSTPSIPESVHQVLGPRTEVQCHCARFNPRGLFAGQYIASARSDWAVAIYDVETQGMIRLLQGHVKPVTAIAWSDSGRFLASASADWNVVLWDLKSQPARRVRTMRFDGPVASIDFAPRCSKVLVVTLESQQAIVVDLRRRRRASRGLTQVNGINGDHTNGVTHDNLPSSSKPVYDPWQTVEVRMDLGEIFEQDRTAKEEEVGESTSADIHSSALPPITTTKFHPLGAYVFAGTSRGEILVFSLLHKGRLVSRFNASGASAIKEIAFDKSGRSLVVNSNDRSIRIVSISISAQAADVPQISMQVIHRFQDLVNRTPWNGIGFSGDGEYVYAGAAHKAAHNVYVWDRGAGALDKILEGPKEPLVDADWHPTRPLLLSVSLSGSINIWFTPNAENWSAYAPGFEELEENIVYQEGEEEFDLEDEDEVSRRKRDEEEVDVDVLSVGPLPGASGVKPAEQIVHPKAAGLDPRPSPNEEGKEWEYEWEDDPERLQEDFALYVNLEDEDLDEDALGDMDGH</sequence>
<dbReference type="RefSeq" id="XP_025348593.1">
    <property type="nucleotide sequence ID" value="XM_025494219.1"/>
</dbReference>
<keyword evidence="2 5" id="KW-0853">WD repeat</keyword>
<dbReference type="PROSITE" id="PS50082">
    <property type="entry name" value="WD_REPEATS_2"/>
    <property type="match status" value="1"/>
</dbReference>
<keyword evidence="8" id="KW-1185">Reference proteome</keyword>